<comment type="similarity">
    <text evidence="2">Belongs to the synaptobrevin family.</text>
</comment>
<keyword evidence="3" id="KW-0813">Transport</keyword>
<reference evidence="7" key="2">
    <citation type="journal article" date="2013" name="Nat. Commun.">
        <title>Genome of the Chinese tree shrew.</title>
        <authorList>
            <person name="Fan Y."/>
            <person name="Huang Z.Y."/>
            <person name="Cao C.C."/>
            <person name="Chen C.S."/>
            <person name="Chen Y.X."/>
            <person name="Fan D.D."/>
            <person name="He J."/>
            <person name="Hou H.L."/>
            <person name="Hu L."/>
            <person name="Hu X.T."/>
            <person name="Jiang X.T."/>
            <person name="Lai R."/>
            <person name="Lang Y.S."/>
            <person name="Liang B."/>
            <person name="Liao S.G."/>
            <person name="Mu D."/>
            <person name="Ma Y.Y."/>
            <person name="Niu Y.Y."/>
            <person name="Sun X.Q."/>
            <person name="Xia J.Q."/>
            <person name="Xiao J."/>
            <person name="Xiong Z.Q."/>
            <person name="Xu L."/>
            <person name="Yang L."/>
            <person name="Zhang Y."/>
            <person name="Zhao W."/>
            <person name="Zhao X.D."/>
            <person name="Zheng Y.T."/>
            <person name="Zhou J.M."/>
            <person name="Zhu Y.B."/>
            <person name="Zhang G.J."/>
            <person name="Wang J."/>
            <person name="Yao Y.G."/>
        </authorList>
    </citation>
    <scope>NUCLEOTIDE SEQUENCE [LARGE SCALE GENOMIC DNA]</scope>
</reference>
<proteinExistence type="inferred from homology"/>
<protein>
    <recommendedName>
        <fullName evidence="5">Longin domain-containing protein</fullName>
    </recommendedName>
</protein>
<comment type="subcellular location">
    <subcellularLocation>
        <location evidence="1">Membrane</location>
    </subcellularLocation>
</comment>
<evidence type="ECO:0000256" key="4">
    <source>
        <dbReference type="ARBA" id="ARBA00023136"/>
    </source>
</evidence>
<name>L9KRU1_TUPCH</name>
<dbReference type="GO" id="GO:0015031">
    <property type="term" value="P:protein transport"/>
    <property type="evidence" value="ECO:0007669"/>
    <property type="project" value="UniProtKB-KW"/>
</dbReference>
<dbReference type="PROSITE" id="PS50859">
    <property type="entry name" value="LONGIN"/>
    <property type="match status" value="1"/>
</dbReference>
<dbReference type="GO" id="GO:0016020">
    <property type="term" value="C:membrane"/>
    <property type="evidence" value="ECO:0007669"/>
    <property type="project" value="UniProtKB-SubCell"/>
</dbReference>
<dbReference type="Gene3D" id="3.30.450.50">
    <property type="entry name" value="Longin domain"/>
    <property type="match status" value="1"/>
</dbReference>
<dbReference type="Proteomes" id="UP000011518">
    <property type="component" value="Unassembled WGS sequence"/>
</dbReference>
<dbReference type="Pfam" id="PF13774">
    <property type="entry name" value="Longin"/>
    <property type="match status" value="1"/>
</dbReference>
<reference evidence="7" key="1">
    <citation type="submission" date="2012-07" db="EMBL/GenBank/DDBJ databases">
        <title>Genome of the Chinese tree shrew, a rising model animal genetically related to primates.</title>
        <authorList>
            <person name="Zhang G."/>
            <person name="Fan Y."/>
            <person name="Yao Y."/>
            <person name="Huang Z."/>
        </authorList>
    </citation>
    <scope>NUCLEOTIDE SEQUENCE [LARGE SCALE GENOMIC DNA]</scope>
</reference>
<evidence type="ECO:0000256" key="2">
    <source>
        <dbReference type="ARBA" id="ARBA00008025"/>
    </source>
</evidence>
<evidence type="ECO:0000256" key="1">
    <source>
        <dbReference type="ARBA" id="ARBA00004370"/>
    </source>
</evidence>
<accession>L9KRU1</accession>
<gene>
    <name evidence="6" type="ORF">TREES_T100007722</name>
</gene>
<keyword evidence="4" id="KW-0472">Membrane</keyword>
<sequence>MGIHGRAESNGEKHEMHKFIFLFDILVGTENSSFQFPTLSFSKLTLEREYSYIYHTLSIDGITYLCATDNALDTVTPPEFLEQVSDIFARNPSMPPEHFSPSNAVAADFQQVLAKYMVCNLKLYS</sequence>
<dbReference type="EMBL" id="KB320758">
    <property type="protein sequence ID" value="ELW63907.1"/>
    <property type="molecule type" value="Genomic_DNA"/>
</dbReference>
<dbReference type="InterPro" id="IPR010908">
    <property type="entry name" value="Longin_dom"/>
</dbReference>
<dbReference type="AlphaFoldDB" id="L9KRU1"/>
<evidence type="ECO:0000313" key="7">
    <source>
        <dbReference type="Proteomes" id="UP000011518"/>
    </source>
</evidence>
<keyword evidence="3" id="KW-0653">Protein transport</keyword>
<dbReference type="eggNOG" id="KOG0859">
    <property type="taxonomic scope" value="Eukaryota"/>
</dbReference>
<feature type="domain" description="Longin" evidence="5">
    <location>
        <begin position="51"/>
        <end position="113"/>
    </location>
</feature>
<evidence type="ECO:0000313" key="6">
    <source>
        <dbReference type="EMBL" id="ELW63907.1"/>
    </source>
</evidence>
<evidence type="ECO:0000259" key="5">
    <source>
        <dbReference type="PROSITE" id="PS50859"/>
    </source>
</evidence>
<dbReference type="InterPro" id="IPR011012">
    <property type="entry name" value="Longin-like_dom_sf"/>
</dbReference>
<keyword evidence="7" id="KW-1185">Reference proteome</keyword>
<dbReference type="STRING" id="246437.L9KRU1"/>
<dbReference type="InParanoid" id="L9KRU1"/>
<dbReference type="SUPFAM" id="SSF64356">
    <property type="entry name" value="SNARE-like"/>
    <property type="match status" value="1"/>
</dbReference>
<organism evidence="6 7">
    <name type="scientific">Tupaia chinensis</name>
    <name type="common">Chinese tree shrew</name>
    <name type="synonym">Tupaia belangeri chinensis</name>
    <dbReference type="NCBI Taxonomy" id="246437"/>
    <lineage>
        <taxon>Eukaryota</taxon>
        <taxon>Metazoa</taxon>
        <taxon>Chordata</taxon>
        <taxon>Craniata</taxon>
        <taxon>Vertebrata</taxon>
        <taxon>Euteleostomi</taxon>
        <taxon>Mammalia</taxon>
        <taxon>Eutheria</taxon>
        <taxon>Euarchontoglires</taxon>
        <taxon>Scandentia</taxon>
        <taxon>Tupaiidae</taxon>
        <taxon>Tupaia</taxon>
    </lineage>
</organism>
<evidence type="ECO:0000256" key="3">
    <source>
        <dbReference type="ARBA" id="ARBA00022927"/>
    </source>
</evidence>